<evidence type="ECO:0000313" key="4">
    <source>
        <dbReference type="EMBL" id="UVK59071.1"/>
    </source>
</evidence>
<dbReference type="GO" id="GO:0003677">
    <property type="term" value="F:DNA binding"/>
    <property type="evidence" value="ECO:0007669"/>
    <property type="project" value="UniProtKB-KW"/>
</dbReference>
<dbReference type="GO" id="GO:0000150">
    <property type="term" value="F:DNA strand exchange activity"/>
    <property type="evidence" value="ECO:0007669"/>
    <property type="project" value="InterPro"/>
</dbReference>
<evidence type="ECO:0000259" key="3">
    <source>
        <dbReference type="PROSITE" id="PS51737"/>
    </source>
</evidence>
<protein>
    <submittedName>
        <fullName evidence="4">Serine integrase</fullName>
    </submittedName>
</protein>
<reference evidence="4" key="1">
    <citation type="submission" date="2022-07" db="EMBL/GenBank/DDBJ databases">
        <authorList>
            <person name="Torres-Arroyo K.M."/>
            <person name="Cardona-Perez A.V."/>
            <person name="Cruz-Vazquez C.O."/>
            <person name="Davila-Rivera B.E."/>
            <person name="Flores-Rivera E.M."/>
            <person name="Morales-Rodriguez J."/>
            <person name="Ramirez-Renta G.M."/>
            <person name="Ramos-Rodriguez C.M."/>
            <person name="Rodriguez-Rivera J.M."/>
            <person name="Toledo-Marrero N."/>
            <person name="Velazquez-Nunez L.D."/>
            <person name="Velez-Alicea A.S."/>
            <person name="Vazquez E."/>
            <person name="Balish M.F."/>
            <person name="Garlena R.A."/>
            <person name="Russell D.A."/>
            <person name="Jacobs-Sera D."/>
            <person name="Hatfull G.F."/>
        </authorList>
    </citation>
    <scope>NUCLEOTIDE SEQUENCE</scope>
</reference>
<dbReference type="PANTHER" id="PTHR30461">
    <property type="entry name" value="DNA-INVERTASE FROM LAMBDOID PROPHAGE"/>
    <property type="match status" value="1"/>
</dbReference>
<dbReference type="Pfam" id="PF13408">
    <property type="entry name" value="Zn_ribbon_recom"/>
    <property type="match status" value="1"/>
</dbReference>
<accession>A0A9E7QB35</accession>
<dbReference type="InterPro" id="IPR036162">
    <property type="entry name" value="Resolvase-like_N_sf"/>
</dbReference>
<evidence type="ECO:0000313" key="5">
    <source>
        <dbReference type="Proteomes" id="UP001058660"/>
    </source>
</evidence>
<keyword evidence="2" id="KW-0233">DNA recombination</keyword>
<dbReference type="Gene3D" id="3.40.50.1390">
    <property type="entry name" value="Resolvase, N-terminal catalytic domain"/>
    <property type="match status" value="1"/>
</dbReference>
<dbReference type="Pfam" id="PF00239">
    <property type="entry name" value="Resolvase"/>
    <property type="match status" value="1"/>
</dbReference>
<organism evidence="4 5">
    <name type="scientific">Microbacterium phage Cen1621</name>
    <dbReference type="NCBI Taxonomy" id="2965191"/>
    <lineage>
        <taxon>Viruses</taxon>
        <taxon>Duplodnaviria</taxon>
        <taxon>Heunggongvirae</taxon>
        <taxon>Uroviricota</taxon>
        <taxon>Caudoviricetes</taxon>
        <taxon>Casidaviridae</taxon>
        <taxon>Cenunavirus</taxon>
        <taxon>Cenunavirus Cen1621</taxon>
    </lineage>
</organism>
<feature type="domain" description="Recombinase" evidence="3">
    <location>
        <begin position="178"/>
        <end position="324"/>
    </location>
</feature>
<dbReference type="InterPro" id="IPR038109">
    <property type="entry name" value="DNA_bind_recomb_sf"/>
</dbReference>
<keyword evidence="1" id="KW-0238">DNA-binding</keyword>
<dbReference type="SMART" id="SM00857">
    <property type="entry name" value="Resolvase"/>
    <property type="match status" value="1"/>
</dbReference>
<dbReference type="CDD" id="cd00338">
    <property type="entry name" value="Ser_Recombinase"/>
    <property type="match status" value="1"/>
</dbReference>
<keyword evidence="5" id="KW-1185">Reference proteome</keyword>
<dbReference type="PROSITE" id="PS51737">
    <property type="entry name" value="RECOMBINASE_DNA_BIND"/>
    <property type="match status" value="1"/>
</dbReference>
<name>A0A9E7QB35_9CAUD</name>
<gene>
    <name evidence="4" type="primary">56</name>
    <name evidence="4" type="ORF">SEA_CEN1621_56</name>
</gene>
<dbReference type="Gene3D" id="3.90.1750.20">
    <property type="entry name" value="Putative Large Serine Recombinase, Chain B, Domain 2"/>
    <property type="match status" value="1"/>
</dbReference>
<dbReference type="InterPro" id="IPR006119">
    <property type="entry name" value="Resolv_N"/>
</dbReference>
<proteinExistence type="predicted"/>
<dbReference type="InterPro" id="IPR025827">
    <property type="entry name" value="Zn_ribbon_recom_dom"/>
</dbReference>
<dbReference type="EMBL" id="ON970568">
    <property type="protein sequence ID" value="UVK59071.1"/>
    <property type="molecule type" value="Genomic_DNA"/>
</dbReference>
<evidence type="ECO:0000256" key="1">
    <source>
        <dbReference type="ARBA" id="ARBA00023125"/>
    </source>
</evidence>
<dbReference type="PANTHER" id="PTHR30461:SF2">
    <property type="entry name" value="SERINE RECOMBINASE PINE-RELATED"/>
    <property type="match status" value="1"/>
</dbReference>
<dbReference type="Proteomes" id="UP001058660">
    <property type="component" value="Segment"/>
</dbReference>
<dbReference type="InterPro" id="IPR011109">
    <property type="entry name" value="DNA_bind_recombinase_dom"/>
</dbReference>
<sequence>MKTHASPSFKPRAVLYSRLSRESIASTSLAGQSDDLFGLADREGWEVVATFVDEGLSGGKKRANAEEALRMLADGEVDILAAYAVDRYSRQGIGEDAELVKIVRRGVATAKRSGGLAPRVIFPREGIDSAADPTHWGMRFALASELAYNERELMVSRRKGSIRRMQLSGRYTGRGPAPWGYRSAPNPTGAGRILVPDPDEAELIRSIARRLIGGESATSVSRSLTAQGVPTPRSEARKALLKGEPTDGLPTGSWSVSSLVQALMSESLLGRIPYRTNRSADDGLGRYGELVLDDEGNPLQAFEPVLDLGDYLALRERFKLGQGRGQQRQRRATRLGSGLVYCGVCGEKCYVITSQKWAYYRCSAEARGMLKHPGGLRIKAELVEDAIERIYLGAFGRLPAVEYVEADNAPGLTDGVLRLTERIQKLSAAIAAPGADVLAIAPELAALQAERDALLSQPVERSVYTRELDGTWSDVWAAASLDERRGWLARAYDHFDVFPVSAERRVVEYLKPSPDEASDYYVAAEA</sequence>
<dbReference type="Pfam" id="PF07508">
    <property type="entry name" value="Recombinase"/>
    <property type="match status" value="1"/>
</dbReference>
<dbReference type="InterPro" id="IPR050639">
    <property type="entry name" value="SSR_resolvase"/>
</dbReference>
<dbReference type="SUPFAM" id="SSF53041">
    <property type="entry name" value="Resolvase-like"/>
    <property type="match status" value="1"/>
</dbReference>
<evidence type="ECO:0000256" key="2">
    <source>
        <dbReference type="ARBA" id="ARBA00023172"/>
    </source>
</evidence>